<comment type="caution">
    <text evidence="1">The sequence shown here is derived from an EMBL/GenBank/DDBJ whole genome shotgun (WGS) entry which is preliminary data.</text>
</comment>
<proteinExistence type="predicted"/>
<sequence>MLEIRIDPSSLMRIERQTQNSELFVSAALKRRGGRVHKS</sequence>
<organism evidence="1 2">
    <name type="scientific">Sunxiuqinia dokdonensis</name>
    <dbReference type="NCBI Taxonomy" id="1409788"/>
    <lineage>
        <taxon>Bacteria</taxon>
        <taxon>Pseudomonadati</taxon>
        <taxon>Bacteroidota</taxon>
        <taxon>Bacteroidia</taxon>
        <taxon>Marinilabiliales</taxon>
        <taxon>Prolixibacteraceae</taxon>
        <taxon>Sunxiuqinia</taxon>
    </lineage>
</organism>
<dbReference type="STRING" id="1409788.NC99_25580"/>
<keyword evidence="2" id="KW-1185">Reference proteome</keyword>
<dbReference type="EMBL" id="LGIA01000159">
    <property type="protein sequence ID" value="KOH44573.1"/>
    <property type="molecule type" value="Genomic_DNA"/>
</dbReference>
<evidence type="ECO:0000313" key="2">
    <source>
        <dbReference type="Proteomes" id="UP000036958"/>
    </source>
</evidence>
<evidence type="ECO:0000313" key="1">
    <source>
        <dbReference type="EMBL" id="KOH44573.1"/>
    </source>
</evidence>
<dbReference type="AlphaFoldDB" id="A0A0L8V873"/>
<accession>A0A0L8V873</accession>
<name>A0A0L8V873_9BACT</name>
<reference evidence="2" key="1">
    <citation type="submission" date="2015-07" db="EMBL/GenBank/DDBJ databases">
        <title>Genome sequencing of Sunxiuqinia dokdonensis strain SK.</title>
        <authorList>
            <person name="Ahn S."/>
            <person name="Kim B.-C."/>
        </authorList>
    </citation>
    <scope>NUCLEOTIDE SEQUENCE [LARGE SCALE GENOMIC DNA]</scope>
    <source>
        <strain evidence="2">SK</strain>
    </source>
</reference>
<dbReference type="Proteomes" id="UP000036958">
    <property type="component" value="Unassembled WGS sequence"/>
</dbReference>
<protein>
    <submittedName>
        <fullName evidence="1">Uncharacterized protein</fullName>
    </submittedName>
</protein>
<gene>
    <name evidence="1" type="ORF">NC99_25580</name>
</gene>